<dbReference type="Proteomes" id="UP000699042">
    <property type="component" value="Unassembled WGS sequence"/>
</dbReference>
<evidence type="ECO:0000313" key="2">
    <source>
        <dbReference type="Proteomes" id="UP000699042"/>
    </source>
</evidence>
<evidence type="ECO:0000313" key="1">
    <source>
        <dbReference type="EMBL" id="KAG7041833.1"/>
    </source>
</evidence>
<dbReference type="AlphaFoldDB" id="A0A9P7U6W3"/>
<proteinExistence type="predicted"/>
<name>A0A9P7U6W3_9PEZI</name>
<comment type="caution">
    <text evidence="1">The sequence shown here is derived from an EMBL/GenBank/DDBJ whole genome shotgun (WGS) entry which is preliminary data.</text>
</comment>
<sequence length="69" mass="7765">MNSISYSNANWHSRSVLRQEQLCVNVSIFGETFSFLGWVSARTTANAARVCNFSLTLATAMRVNSIYRD</sequence>
<keyword evidence="2" id="KW-1185">Reference proteome</keyword>
<protein>
    <submittedName>
        <fullName evidence="1">Uncharacterized protein</fullName>
    </submittedName>
</protein>
<organism evidence="1 2">
    <name type="scientific">Colletotrichum scovillei</name>
    <dbReference type="NCBI Taxonomy" id="1209932"/>
    <lineage>
        <taxon>Eukaryota</taxon>
        <taxon>Fungi</taxon>
        <taxon>Dikarya</taxon>
        <taxon>Ascomycota</taxon>
        <taxon>Pezizomycotina</taxon>
        <taxon>Sordariomycetes</taxon>
        <taxon>Hypocreomycetidae</taxon>
        <taxon>Glomerellales</taxon>
        <taxon>Glomerellaceae</taxon>
        <taxon>Colletotrichum</taxon>
        <taxon>Colletotrichum acutatum species complex</taxon>
    </lineage>
</organism>
<dbReference type="EMBL" id="JAESDN010000014">
    <property type="protein sequence ID" value="KAG7041833.1"/>
    <property type="molecule type" value="Genomic_DNA"/>
</dbReference>
<reference evidence="1" key="1">
    <citation type="submission" date="2021-05" db="EMBL/GenBank/DDBJ databases">
        <title>Comparative genomics of three Colletotrichum scovillei strains and genetic complementation revealed genes involved fungal growth and virulence on chili pepper.</title>
        <authorList>
            <person name="Hsieh D.-K."/>
            <person name="Chuang S.-C."/>
            <person name="Chen C.-Y."/>
            <person name="Chao Y.-T."/>
            <person name="Lu M.-Y.J."/>
            <person name="Lee M.-H."/>
            <person name="Shih M.-C."/>
        </authorList>
    </citation>
    <scope>NUCLEOTIDE SEQUENCE</scope>
    <source>
        <strain evidence="1">Coll-153</strain>
    </source>
</reference>
<accession>A0A9P7U6W3</accession>
<gene>
    <name evidence="1" type="ORF">JMJ77_012349</name>
</gene>